<gene>
    <name evidence="1" type="primary">mftA</name>
    <name evidence="1" type="ORF">ACFO0C_32210</name>
</gene>
<name>A0ABV8J2W8_9ACTN</name>
<organism evidence="1 2">
    <name type="scientific">Actinoplanes subglobosus</name>
    <dbReference type="NCBI Taxonomy" id="1547892"/>
    <lineage>
        <taxon>Bacteria</taxon>
        <taxon>Bacillati</taxon>
        <taxon>Actinomycetota</taxon>
        <taxon>Actinomycetes</taxon>
        <taxon>Micromonosporales</taxon>
        <taxon>Micromonosporaceae</taxon>
        <taxon>Actinoplanes</taxon>
    </lineage>
</organism>
<evidence type="ECO:0000313" key="1">
    <source>
        <dbReference type="EMBL" id="MFC4069612.1"/>
    </source>
</evidence>
<dbReference type="Pfam" id="PF23709">
    <property type="entry name" value="MftA"/>
    <property type="match status" value="1"/>
</dbReference>
<dbReference type="EMBL" id="JBHSBL010000021">
    <property type="protein sequence ID" value="MFC4069612.1"/>
    <property type="molecule type" value="Genomic_DNA"/>
</dbReference>
<protein>
    <submittedName>
        <fullName evidence="1">Mycofactocin MftA</fullName>
    </submittedName>
</protein>
<sequence>MTVTVTEPEVEEITDLDEDLFDIEEDMLIEEISIDGMCGVY</sequence>
<keyword evidence="2" id="KW-1185">Reference proteome</keyword>
<evidence type="ECO:0000313" key="2">
    <source>
        <dbReference type="Proteomes" id="UP001595867"/>
    </source>
</evidence>
<comment type="caution">
    <text evidence="1">The sequence shown here is derived from an EMBL/GenBank/DDBJ whole genome shotgun (WGS) entry which is preliminary data.</text>
</comment>
<dbReference type="Proteomes" id="UP001595867">
    <property type="component" value="Unassembled WGS sequence"/>
</dbReference>
<dbReference type="NCBIfam" id="TIGR03969">
    <property type="entry name" value="mycofactocin"/>
    <property type="match status" value="1"/>
</dbReference>
<reference evidence="2" key="1">
    <citation type="journal article" date="2019" name="Int. J. Syst. Evol. Microbiol.">
        <title>The Global Catalogue of Microorganisms (GCM) 10K type strain sequencing project: providing services to taxonomists for standard genome sequencing and annotation.</title>
        <authorList>
            <consortium name="The Broad Institute Genomics Platform"/>
            <consortium name="The Broad Institute Genome Sequencing Center for Infectious Disease"/>
            <person name="Wu L."/>
            <person name="Ma J."/>
        </authorList>
    </citation>
    <scope>NUCLEOTIDE SEQUENCE [LARGE SCALE GENOMIC DNA]</scope>
    <source>
        <strain evidence="2">TBRC 5832</strain>
    </source>
</reference>
<proteinExistence type="predicted"/>
<accession>A0ABV8J2W8</accession>
<dbReference type="RefSeq" id="WP_378070509.1">
    <property type="nucleotide sequence ID" value="NZ_JBHSBL010000021.1"/>
</dbReference>
<dbReference type="InterPro" id="IPR023988">
    <property type="entry name" value="MftA"/>
</dbReference>